<keyword evidence="2" id="KW-1185">Reference proteome</keyword>
<accession>A0A1L9U9K2</accession>
<dbReference type="Proteomes" id="UP000184499">
    <property type="component" value="Unassembled WGS sequence"/>
</dbReference>
<evidence type="ECO:0000313" key="2">
    <source>
        <dbReference type="Proteomes" id="UP000184499"/>
    </source>
</evidence>
<protein>
    <submittedName>
        <fullName evidence="1">Uncharacterized protein</fullName>
    </submittedName>
</protein>
<name>A0A1L9U9K2_ASPBC</name>
<dbReference type="RefSeq" id="XP_067475618.1">
    <property type="nucleotide sequence ID" value="XM_067628998.1"/>
</dbReference>
<dbReference type="EMBL" id="KV878691">
    <property type="protein sequence ID" value="OJJ68369.1"/>
    <property type="molecule type" value="Genomic_DNA"/>
</dbReference>
<gene>
    <name evidence="1" type="ORF">ASPBRDRAFT_68535</name>
</gene>
<evidence type="ECO:0000313" key="1">
    <source>
        <dbReference type="EMBL" id="OJJ68369.1"/>
    </source>
</evidence>
<dbReference type="VEuPathDB" id="FungiDB:ASPBRDRAFT_68535"/>
<dbReference type="GeneID" id="93581486"/>
<sequence length="166" mass="18183">MDVSAAWSGSIPRIPLDSGLLAAATSHCGGGQGLRLLSTHAYDVLTKHWWAINLQPNLWDLGYHLFRDCGHMAAHFARGNQADRHALETGHDGGGFPAGTETALRGTATRLSRYGCEKLASAEPPQVGSCKCARWIYYRNWGDEKEDMGWMPADPMGLEIVFVRNS</sequence>
<dbReference type="AlphaFoldDB" id="A0A1L9U9K2"/>
<organism evidence="1 2">
    <name type="scientific">Aspergillus brasiliensis (strain CBS 101740 / IMI 381727 / IBT 21946)</name>
    <dbReference type="NCBI Taxonomy" id="767769"/>
    <lineage>
        <taxon>Eukaryota</taxon>
        <taxon>Fungi</taxon>
        <taxon>Dikarya</taxon>
        <taxon>Ascomycota</taxon>
        <taxon>Pezizomycotina</taxon>
        <taxon>Eurotiomycetes</taxon>
        <taxon>Eurotiomycetidae</taxon>
        <taxon>Eurotiales</taxon>
        <taxon>Aspergillaceae</taxon>
        <taxon>Aspergillus</taxon>
        <taxon>Aspergillus subgen. Circumdati</taxon>
    </lineage>
</organism>
<reference evidence="2" key="1">
    <citation type="journal article" date="2017" name="Genome Biol.">
        <title>Comparative genomics reveals high biological diversity and specific adaptations in the industrially and medically important fungal genus Aspergillus.</title>
        <authorList>
            <person name="de Vries R.P."/>
            <person name="Riley R."/>
            <person name="Wiebenga A."/>
            <person name="Aguilar-Osorio G."/>
            <person name="Amillis S."/>
            <person name="Uchima C.A."/>
            <person name="Anderluh G."/>
            <person name="Asadollahi M."/>
            <person name="Askin M."/>
            <person name="Barry K."/>
            <person name="Battaglia E."/>
            <person name="Bayram O."/>
            <person name="Benocci T."/>
            <person name="Braus-Stromeyer S.A."/>
            <person name="Caldana C."/>
            <person name="Canovas D."/>
            <person name="Cerqueira G.C."/>
            <person name="Chen F."/>
            <person name="Chen W."/>
            <person name="Choi C."/>
            <person name="Clum A."/>
            <person name="Dos Santos R.A."/>
            <person name="Damasio A.R."/>
            <person name="Diallinas G."/>
            <person name="Emri T."/>
            <person name="Fekete E."/>
            <person name="Flipphi M."/>
            <person name="Freyberg S."/>
            <person name="Gallo A."/>
            <person name="Gournas C."/>
            <person name="Habgood R."/>
            <person name="Hainaut M."/>
            <person name="Harispe M.L."/>
            <person name="Henrissat B."/>
            <person name="Hilden K.S."/>
            <person name="Hope R."/>
            <person name="Hossain A."/>
            <person name="Karabika E."/>
            <person name="Karaffa L."/>
            <person name="Karanyi Z."/>
            <person name="Krasevec N."/>
            <person name="Kuo A."/>
            <person name="Kusch H."/>
            <person name="LaButti K."/>
            <person name="Lagendijk E.L."/>
            <person name="Lapidus A."/>
            <person name="Levasseur A."/>
            <person name="Lindquist E."/>
            <person name="Lipzen A."/>
            <person name="Logrieco A.F."/>
            <person name="MacCabe A."/>
            <person name="Maekelae M.R."/>
            <person name="Malavazi I."/>
            <person name="Melin P."/>
            <person name="Meyer V."/>
            <person name="Mielnichuk N."/>
            <person name="Miskei M."/>
            <person name="Molnar A.P."/>
            <person name="Mule G."/>
            <person name="Ngan C.Y."/>
            <person name="Orejas M."/>
            <person name="Orosz E."/>
            <person name="Ouedraogo J.P."/>
            <person name="Overkamp K.M."/>
            <person name="Park H.-S."/>
            <person name="Perrone G."/>
            <person name="Piumi F."/>
            <person name="Punt P.J."/>
            <person name="Ram A.F."/>
            <person name="Ramon A."/>
            <person name="Rauscher S."/>
            <person name="Record E."/>
            <person name="Riano-Pachon D.M."/>
            <person name="Robert V."/>
            <person name="Roehrig J."/>
            <person name="Ruller R."/>
            <person name="Salamov A."/>
            <person name="Salih N.S."/>
            <person name="Samson R.A."/>
            <person name="Sandor E."/>
            <person name="Sanguinetti M."/>
            <person name="Schuetze T."/>
            <person name="Sepcic K."/>
            <person name="Shelest E."/>
            <person name="Sherlock G."/>
            <person name="Sophianopoulou V."/>
            <person name="Squina F.M."/>
            <person name="Sun H."/>
            <person name="Susca A."/>
            <person name="Todd R.B."/>
            <person name="Tsang A."/>
            <person name="Unkles S.E."/>
            <person name="van de Wiele N."/>
            <person name="van Rossen-Uffink D."/>
            <person name="Oliveira J.V."/>
            <person name="Vesth T.C."/>
            <person name="Visser J."/>
            <person name="Yu J.-H."/>
            <person name="Zhou M."/>
            <person name="Andersen M.R."/>
            <person name="Archer D.B."/>
            <person name="Baker S.E."/>
            <person name="Benoit I."/>
            <person name="Brakhage A.A."/>
            <person name="Braus G.H."/>
            <person name="Fischer R."/>
            <person name="Frisvad J.C."/>
            <person name="Goldman G.H."/>
            <person name="Houbraken J."/>
            <person name="Oakley B."/>
            <person name="Pocsi I."/>
            <person name="Scazzocchio C."/>
            <person name="Seiboth B."/>
            <person name="vanKuyk P.A."/>
            <person name="Wortman J."/>
            <person name="Dyer P.S."/>
            <person name="Grigoriev I.V."/>
        </authorList>
    </citation>
    <scope>NUCLEOTIDE SEQUENCE [LARGE SCALE GENOMIC DNA]</scope>
    <source>
        <strain evidence="2">CBS 101740 / IMI 381727 / IBT 21946</strain>
    </source>
</reference>
<proteinExistence type="predicted"/>